<dbReference type="AlphaFoldDB" id="A0A2T0UBM2"/>
<keyword evidence="2" id="KW-1003">Cell membrane</keyword>
<dbReference type="GO" id="GO:0005886">
    <property type="term" value="C:plasma membrane"/>
    <property type="evidence" value="ECO:0007669"/>
    <property type="project" value="UniProtKB-SubCell"/>
</dbReference>
<keyword evidence="5 6" id="KW-0472">Membrane</keyword>
<comment type="caution">
    <text evidence="7">The sequence shown here is derived from an EMBL/GenBank/DDBJ whole genome shotgun (WGS) entry which is preliminary data.</text>
</comment>
<dbReference type="EMBL" id="PVTH01000001">
    <property type="protein sequence ID" value="PRY55313.1"/>
    <property type="molecule type" value="Genomic_DNA"/>
</dbReference>
<evidence type="ECO:0000256" key="5">
    <source>
        <dbReference type="ARBA" id="ARBA00023136"/>
    </source>
</evidence>
<feature type="transmembrane region" description="Helical" evidence="6">
    <location>
        <begin position="25"/>
        <end position="47"/>
    </location>
</feature>
<keyword evidence="3 6" id="KW-0812">Transmembrane</keyword>
<feature type="transmembrane region" description="Helical" evidence="6">
    <location>
        <begin position="208"/>
        <end position="226"/>
    </location>
</feature>
<sequence>MHAILWLCRTIMDSHTLKNSRTGKLLVNSVSSLALKGFSIMTNFVMVPLCLQAVSAREYGLVLTITSIVNWIAFLDIGIGNGLRSKLSQAIAEGDDVLGRKYVSTAYYYITIIFSGLLLGYSLLHPYLDWYALLGIRTGDVGNLSSCVYIVIAVFTVRFVLQLIGVVLLADQKVYLHDAIMPLSNVLSLGLIFAFYNADMANFENVMLAISCTPLLVLICFNLYFFRGQYRKLRPSLSQVEPSMRNELLSLGYRFFLLQICGLIIFSTSEILVARLMDLQSVTVFNITSRYFGISFLLANMVMASLWSAFSSAWFQRDFAWISGMIRRMHFVNIGFICINVILFFAFRPLTQLWLGRELVVTDHLALAMIVYNAQLIFNNVFSMFLNSTGILNLQLVSGLIGAAVNIPLTILLVKHTNLGLTSVCLANIISLLPGSLITSIQTYHVLKLKGIEANG</sequence>
<keyword evidence="8" id="KW-1185">Reference proteome</keyword>
<protein>
    <submittedName>
        <fullName evidence="7">Na+-driven multidrug efflux pump</fullName>
    </submittedName>
</protein>
<accession>A0A2T0UBM2</accession>
<feature type="transmembrane region" description="Helical" evidence="6">
    <location>
        <begin position="255"/>
        <end position="277"/>
    </location>
</feature>
<evidence type="ECO:0000313" key="8">
    <source>
        <dbReference type="Proteomes" id="UP000238034"/>
    </source>
</evidence>
<dbReference type="InterPro" id="IPR050833">
    <property type="entry name" value="Poly_Biosynth_Transport"/>
</dbReference>
<dbReference type="PANTHER" id="PTHR30250:SF11">
    <property type="entry name" value="O-ANTIGEN TRANSPORTER-RELATED"/>
    <property type="match status" value="1"/>
</dbReference>
<feature type="transmembrane region" description="Helical" evidence="6">
    <location>
        <begin position="331"/>
        <end position="347"/>
    </location>
</feature>
<evidence type="ECO:0000256" key="2">
    <source>
        <dbReference type="ARBA" id="ARBA00022475"/>
    </source>
</evidence>
<dbReference type="Proteomes" id="UP000238034">
    <property type="component" value="Unassembled WGS sequence"/>
</dbReference>
<feature type="transmembrane region" description="Helical" evidence="6">
    <location>
        <begin position="289"/>
        <end position="310"/>
    </location>
</feature>
<evidence type="ECO:0000256" key="1">
    <source>
        <dbReference type="ARBA" id="ARBA00004651"/>
    </source>
</evidence>
<reference evidence="7 8" key="1">
    <citation type="submission" date="2018-03" db="EMBL/GenBank/DDBJ databases">
        <title>Genomic Encyclopedia of Type Strains, Phase III (KMG-III): the genomes of soil and plant-associated and newly described type strains.</title>
        <authorList>
            <person name="Whitman W."/>
        </authorList>
    </citation>
    <scope>NUCLEOTIDE SEQUENCE [LARGE SCALE GENOMIC DNA]</scope>
    <source>
        <strain evidence="7 8">CGMCC 1.9313</strain>
    </source>
</reference>
<feature type="transmembrane region" description="Helical" evidence="6">
    <location>
        <begin position="106"/>
        <end position="128"/>
    </location>
</feature>
<proteinExistence type="predicted"/>
<feature type="transmembrane region" description="Helical" evidence="6">
    <location>
        <begin position="148"/>
        <end position="170"/>
    </location>
</feature>
<feature type="transmembrane region" description="Helical" evidence="6">
    <location>
        <begin position="419"/>
        <end position="441"/>
    </location>
</feature>
<name>A0A2T0UBM2_9SPHI</name>
<comment type="subcellular location">
    <subcellularLocation>
        <location evidence="1">Cell membrane</location>
        <topology evidence="1">Multi-pass membrane protein</topology>
    </subcellularLocation>
</comment>
<organism evidence="7 8">
    <name type="scientific">Arcticibacter pallidicorallinus</name>
    <dbReference type="NCBI Taxonomy" id="1259464"/>
    <lineage>
        <taxon>Bacteria</taxon>
        <taxon>Pseudomonadati</taxon>
        <taxon>Bacteroidota</taxon>
        <taxon>Sphingobacteriia</taxon>
        <taxon>Sphingobacteriales</taxon>
        <taxon>Sphingobacteriaceae</taxon>
        <taxon>Arcticibacter</taxon>
    </lineage>
</organism>
<dbReference type="PANTHER" id="PTHR30250">
    <property type="entry name" value="PST FAMILY PREDICTED COLANIC ACID TRANSPORTER"/>
    <property type="match status" value="1"/>
</dbReference>
<evidence type="ECO:0000256" key="3">
    <source>
        <dbReference type="ARBA" id="ARBA00022692"/>
    </source>
</evidence>
<feature type="transmembrane region" description="Helical" evidence="6">
    <location>
        <begin position="59"/>
        <end position="79"/>
    </location>
</feature>
<keyword evidence="4 6" id="KW-1133">Transmembrane helix</keyword>
<evidence type="ECO:0000256" key="4">
    <source>
        <dbReference type="ARBA" id="ARBA00022989"/>
    </source>
</evidence>
<evidence type="ECO:0000256" key="6">
    <source>
        <dbReference type="SAM" id="Phobius"/>
    </source>
</evidence>
<feature type="transmembrane region" description="Helical" evidence="6">
    <location>
        <begin position="179"/>
        <end position="196"/>
    </location>
</feature>
<feature type="transmembrane region" description="Helical" evidence="6">
    <location>
        <begin position="390"/>
        <end position="413"/>
    </location>
</feature>
<evidence type="ECO:0000313" key="7">
    <source>
        <dbReference type="EMBL" id="PRY55313.1"/>
    </source>
</evidence>
<feature type="transmembrane region" description="Helical" evidence="6">
    <location>
        <begin position="359"/>
        <end position="378"/>
    </location>
</feature>
<gene>
    <name evidence="7" type="ORF">B0I27_101282</name>
</gene>